<proteinExistence type="predicted"/>
<dbReference type="KEGG" id="pns:A9D12_08060"/>
<name>A0A192D4T8_9SPHN</name>
<accession>A0A192D4T8</accession>
<protein>
    <submittedName>
        <fullName evidence="1">Uncharacterized protein</fullName>
    </submittedName>
</protein>
<organism evidence="1 2">
    <name type="scientific">Erythrobacter neustonensis</name>
    <dbReference type="NCBI Taxonomy" id="1112"/>
    <lineage>
        <taxon>Bacteria</taxon>
        <taxon>Pseudomonadati</taxon>
        <taxon>Pseudomonadota</taxon>
        <taxon>Alphaproteobacteria</taxon>
        <taxon>Sphingomonadales</taxon>
        <taxon>Erythrobacteraceae</taxon>
        <taxon>Erythrobacter/Porphyrobacter group</taxon>
        <taxon>Erythrobacter</taxon>
    </lineage>
</organism>
<dbReference type="EMBL" id="CP016033">
    <property type="protein sequence ID" value="ANK12907.1"/>
    <property type="molecule type" value="Genomic_DNA"/>
</dbReference>
<reference evidence="1 2" key="1">
    <citation type="submission" date="2016-05" db="EMBL/GenBank/DDBJ databases">
        <title>Compelete Genome Sequence of Bacteriochlorophyll-Synthesizing Bacterium Porphyrobacter neustonensis DSM 9434.</title>
        <authorList>
            <person name="Shi X.-L."/>
            <person name="Wu Y.-H."/>
            <person name="Cheng H."/>
            <person name="Xu L."/>
            <person name="Zhang X.-Q."/>
            <person name="Wang C.-S."/>
            <person name="Xu X.-W."/>
        </authorList>
    </citation>
    <scope>NUCLEOTIDE SEQUENCE [LARGE SCALE GENOMIC DNA]</scope>
    <source>
        <strain evidence="1 2">DSM 9434</strain>
    </source>
</reference>
<sequence>MEKVKNLVTLVNTKMKDAPQPPPLAFTLEDVDIGNGASSVVLVETKAPPPMSQASSNHRLARETYIRAAVAGNSWSCGENAGLHVDEWRERFNAMHTADSPATKRQGFSRARRKLQSEGVILVEDDIYIWHDPEVVDAINLQRNLRFANEEGPQR</sequence>
<keyword evidence="2" id="KW-1185">Reference proteome</keyword>
<gene>
    <name evidence="1" type="ORF">A9D12_08060</name>
</gene>
<dbReference type="Proteomes" id="UP000078263">
    <property type="component" value="Chromosome"/>
</dbReference>
<dbReference type="RefSeq" id="WP_068350817.1">
    <property type="nucleotide sequence ID" value="NZ_CP016033.1"/>
</dbReference>
<dbReference type="AlphaFoldDB" id="A0A192D4T8"/>
<evidence type="ECO:0000313" key="2">
    <source>
        <dbReference type="Proteomes" id="UP000078263"/>
    </source>
</evidence>
<dbReference type="OrthoDB" id="1496333at2"/>
<evidence type="ECO:0000313" key="1">
    <source>
        <dbReference type="EMBL" id="ANK12907.1"/>
    </source>
</evidence>